<dbReference type="STRING" id="1507870.A0A1V8TIW8"/>
<feature type="compositionally biased region" description="Basic and acidic residues" evidence="1">
    <location>
        <begin position="1"/>
        <end position="14"/>
    </location>
</feature>
<evidence type="ECO:0000313" key="3">
    <source>
        <dbReference type="Proteomes" id="UP000192596"/>
    </source>
</evidence>
<sequence length="330" mass="35947">MDHDSAVATERDADMMDTSNGDEGIAVKQEDHTMITPANDDIDTDTEMKLEEDLPTSLLDHTHDHTSPSPFSFTRSRLNIPYNPADEPVEIFKINKAPLTHKAQTAYLEAINKPAPPPVITVAASEDLNGGNGGNGGNGQTTPPITPPSQTLKFASNQPLSPTPWTGPNPDTDVLAHVRKHQKLHMRVLGVKPKERLRPGRYWIAVLPPTSVSPHAKAANLAPMWFKGNRLTTVETVFKVYAQKAMLEDFGLWLGGELLWDGKEVGDGGKLKDGTWGPKGVGMQECDLFGDKIVVLRAVEFGREGGLGQGRKITEGLVSVKREVVVIELD</sequence>
<feature type="region of interest" description="Disordered" evidence="1">
    <location>
        <begin position="1"/>
        <end position="20"/>
    </location>
</feature>
<organism evidence="2 3">
    <name type="scientific">Cryoendolithus antarcticus</name>
    <dbReference type="NCBI Taxonomy" id="1507870"/>
    <lineage>
        <taxon>Eukaryota</taxon>
        <taxon>Fungi</taxon>
        <taxon>Dikarya</taxon>
        <taxon>Ascomycota</taxon>
        <taxon>Pezizomycotina</taxon>
        <taxon>Dothideomycetes</taxon>
        <taxon>Dothideomycetidae</taxon>
        <taxon>Cladosporiales</taxon>
        <taxon>Cladosporiaceae</taxon>
        <taxon>Cryoendolithus</taxon>
    </lineage>
</organism>
<name>A0A1V8TIW8_9PEZI</name>
<keyword evidence="3" id="KW-1185">Reference proteome</keyword>
<proteinExistence type="predicted"/>
<accession>A0A1V8TIW8</accession>
<dbReference type="AlphaFoldDB" id="A0A1V8TIW8"/>
<dbReference type="Proteomes" id="UP000192596">
    <property type="component" value="Unassembled WGS sequence"/>
</dbReference>
<evidence type="ECO:0000256" key="1">
    <source>
        <dbReference type="SAM" id="MobiDB-lite"/>
    </source>
</evidence>
<evidence type="ECO:0000313" key="2">
    <source>
        <dbReference type="EMBL" id="OQO11320.1"/>
    </source>
</evidence>
<reference evidence="3" key="1">
    <citation type="submission" date="2017-03" db="EMBL/GenBank/DDBJ databases">
        <title>Genomes of endolithic fungi from Antarctica.</title>
        <authorList>
            <person name="Coleine C."/>
            <person name="Masonjones S."/>
            <person name="Stajich J.E."/>
        </authorList>
    </citation>
    <scope>NUCLEOTIDE SEQUENCE [LARGE SCALE GENOMIC DNA]</scope>
    <source>
        <strain evidence="3">CCFEE 5527</strain>
    </source>
</reference>
<dbReference type="EMBL" id="NAJO01000007">
    <property type="protein sequence ID" value="OQO11320.1"/>
    <property type="molecule type" value="Genomic_DNA"/>
</dbReference>
<gene>
    <name evidence="2" type="ORF">B0A48_05576</name>
</gene>
<dbReference type="OrthoDB" id="3934090at2759"/>
<dbReference type="InParanoid" id="A0A1V8TIW8"/>
<protein>
    <submittedName>
        <fullName evidence="2">Uncharacterized protein</fullName>
    </submittedName>
</protein>
<comment type="caution">
    <text evidence="2">The sequence shown here is derived from an EMBL/GenBank/DDBJ whole genome shotgun (WGS) entry which is preliminary data.</text>
</comment>